<proteinExistence type="predicted"/>
<reference evidence="2" key="1">
    <citation type="submission" date="2020-03" db="EMBL/GenBank/DDBJ databases">
        <title>The deep terrestrial virosphere.</title>
        <authorList>
            <person name="Holmfeldt K."/>
            <person name="Nilsson E."/>
            <person name="Simone D."/>
            <person name="Lopez-Fernandez M."/>
            <person name="Wu X."/>
            <person name="de Brujin I."/>
            <person name="Lundin D."/>
            <person name="Andersson A."/>
            <person name="Bertilsson S."/>
            <person name="Dopson M."/>
        </authorList>
    </citation>
    <scope>NUCLEOTIDE SEQUENCE</scope>
    <source>
        <strain evidence="2">MM415B03263</strain>
    </source>
</reference>
<dbReference type="EMBL" id="MT143010">
    <property type="protein sequence ID" value="QJA91738.1"/>
    <property type="molecule type" value="Genomic_DNA"/>
</dbReference>
<name>A0A6M3LFB6_9ZZZZ</name>
<gene>
    <name evidence="2" type="ORF">MM415B03263_0007</name>
</gene>
<dbReference type="SUPFAM" id="SSF64496">
    <property type="entry name" value="DNA-binding domain of intron-encoded endonucleases"/>
    <property type="match status" value="1"/>
</dbReference>
<sequence length="181" mass="21110">MPIGIYKRTKEHGENISKAKRGKRTSHNTEFQKGHTRCQGSGHPMYHKHHTIEAKNKIRNKLLGKKLLDRAGDKHWNWRGGITGLRTQIYNYEGTNSWRNKVFERDNWACQSCKSKVPLEAHHKKEFNIIIETHNIISLEQALNCEELWDINNGITLCKKCHGLTKKGNQSRNKQIFGLWD</sequence>
<protein>
    <recommendedName>
        <fullName evidence="3">HNH endonuclease</fullName>
    </recommendedName>
</protein>
<dbReference type="AlphaFoldDB" id="A0A6M3LFB6"/>
<accession>A0A6M3LFB6</accession>
<evidence type="ECO:0008006" key="3">
    <source>
        <dbReference type="Google" id="ProtNLM"/>
    </source>
</evidence>
<feature type="region of interest" description="Disordered" evidence="1">
    <location>
        <begin position="1"/>
        <end position="46"/>
    </location>
</feature>
<evidence type="ECO:0000313" key="2">
    <source>
        <dbReference type="EMBL" id="QJA91738.1"/>
    </source>
</evidence>
<organism evidence="2">
    <name type="scientific">viral metagenome</name>
    <dbReference type="NCBI Taxonomy" id="1070528"/>
    <lineage>
        <taxon>unclassified sequences</taxon>
        <taxon>metagenomes</taxon>
        <taxon>organismal metagenomes</taxon>
    </lineage>
</organism>
<evidence type="ECO:0000256" key="1">
    <source>
        <dbReference type="SAM" id="MobiDB-lite"/>
    </source>
</evidence>